<feature type="region of interest" description="Disordered" evidence="1">
    <location>
        <begin position="15"/>
        <end position="41"/>
    </location>
</feature>
<reference evidence="4" key="2">
    <citation type="journal article" date="2017" name="J. Anim. Genet.">
        <title>Multiple reference genome sequences of hot pepper reveal the massive evolution of plant disease resistance genes by retroduplication.</title>
        <authorList>
            <person name="Kim S."/>
            <person name="Park J."/>
            <person name="Yeom S.-I."/>
            <person name="Kim Y.-M."/>
            <person name="Seo E."/>
            <person name="Kim K.-T."/>
            <person name="Kim M.-S."/>
            <person name="Lee J.M."/>
            <person name="Cheong K."/>
            <person name="Shin H.-S."/>
            <person name="Kim S.-B."/>
            <person name="Han K."/>
            <person name="Lee J."/>
            <person name="Park M."/>
            <person name="Lee H.-A."/>
            <person name="Lee H.-Y."/>
            <person name="Lee Y."/>
            <person name="Oh S."/>
            <person name="Lee J.H."/>
            <person name="Choi E."/>
            <person name="Choi E."/>
            <person name="Lee S.E."/>
            <person name="Jeon J."/>
            <person name="Kim H."/>
            <person name="Choi G."/>
            <person name="Song H."/>
            <person name="Lee J."/>
            <person name="Lee S.-C."/>
            <person name="Kwon J.-K."/>
            <person name="Lee H.-Y."/>
            <person name="Koo N."/>
            <person name="Hong Y."/>
            <person name="Kim R.W."/>
            <person name="Kang W.-H."/>
            <person name="Huh J.H."/>
            <person name="Kang B.-C."/>
            <person name="Yang T.-J."/>
            <person name="Lee Y.-H."/>
            <person name="Bennetzen J.L."/>
            <person name="Choi D."/>
        </authorList>
    </citation>
    <scope>NUCLEOTIDE SEQUENCE [LARGE SCALE GENOMIC DNA]</scope>
    <source>
        <strain evidence="4">cv. PBC81</strain>
    </source>
</reference>
<evidence type="ECO:0000313" key="3">
    <source>
        <dbReference type="EMBL" id="PHT34076.1"/>
    </source>
</evidence>
<dbReference type="STRING" id="33114.A0A2G2VM76"/>
<dbReference type="AlphaFoldDB" id="A0A2G2VM76"/>
<dbReference type="Proteomes" id="UP000224567">
    <property type="component" value="Unassembled WGS sequence"/>
</dbReference>
<reference evidence="3 4" key="1">
    <citation type="journal article" date="2017" name="Genome Biol.">
        <title>New reference genome sequences of hot pepper reveal the massive evolution of plant disease-resistance genes by retroduplication.</title>
        <authorList>
            <person name="Kim S."/>
            <person name="Park J."/>
            <person name="Yeom S.I."/>
            <person name="Kim Y.M."/>
            <person name="Seo E."/>
            <person name="Kim K.T."/>
            <person name="Kim M.S."/>
            <person name="Lee J.M."/>
            <person name="Cheong K."/>
            <person name="Shin H.S."/>
            <person name="Kim S.B."/>
            <person name="Han K."/>
            <person name="Lee J."/>
            <person name="Park M."/>
            <person name="Lee H.A."/>
            <person name="Lee H.Y."/>
            <person name="Lee Y."/>
            <person name="Oh S."/>
            <person name="Lee J.H."/>
            <person name="Choi E."/>
            <person name="Choi E."/>
            <person name="Lee S.E."/>
            <person name="Jeon J."/>
            <person name="Kim H."/>
            <person name="Choi G."/>
            <person name="Song H."/>
            <person name="Lee J."/>
            <person name="Lee S.C."/>
            <person name="Kwon J.K."/>
            <person name="Lee H.Y."/>
            <person name="Koo N."/>
            <person name="Hong Y."/>
            <person name="Kim R.W."/>
            <person name="Kang W.H."/>
            <person name="Huh J.H."/>
            <person name="Kang B.C."/>
            <person name="Yang T.J."/>
            <person name="Lee Y.H."/>
            <person name="Bennetzen J.L."/>
            <person name="Choi D."/>
        </authorList>
    </citation>
    <scope>NUCLEOTIDE SEQUENCE [LARGE SCALE GENOMIC DNA]</scope>
    <source>
        <strain evidence="4">cv. PBC81</strain>
    </source>
</reference>
<proteinExistence type="predicted"/>
<organism evidence="3 4">
    <name type="scientific">Capsicum baccatum</name>
    <name type="common">Peruvian pepper</name>
    <dbReference type="NCBI Taxonomy" id="33114"/>
    <lineage>
        <taxon>Eukaryota</taxon>
        <taxon>Viridiplantae</taxon>
        <taxon>Streptophyta</taxon>
        <taxon>Embryophyta</taxon>
        <taxon>Tracheophyta</taxon>
        <taxon>Spermatophyta</taxon>
        <taxon>Magnoliopsida</taxon>
        <taxon>eudicotyledons</taxon>
        <taxon>Gunneridae</taxon>
        <taxon>Pentapetalae</taxon>
        <taxon>asterids</taxon>
        <taxon>lamiids</taxon>
        <taxon>Solanales</taxon>
        <taxon>Solanaceae</taxon>
        <taxon>Solanoideae</taxon>
        <taxon>Capsiceae</taxon>
        <taxon>Capsicum</taxon>
    </lineage>
</organism>
<dbReference type="OrthoDB" id="1430375at2759"/>
<comment type="caution">
    <text evidence="3">The sequence shown here is derived from an EMBL/GenBank/DDBJ whole genome shotgun (WGS) entry which is preliminary data.</text>
</comment>
<protein>
    <recommendedName>
        <fullName evidence="2">Transposase-associated domain-containing protein</fullName>
    </recommendedName>
</protein>
<keyword evidence="4" id="KW-1185">Reference proteome</keyword>
<dbReference type="InterPro" id="IPR029480">
    <property type="entry name" value="Transpos_assoc"/>
</dbReference>
<evidence type="ECO:0000256" key="1">
    <source>
        <dbReference type="SAM" id="MobiDB-lite"/>
    </source>
</evidence>
<name>A0A2G2VM76_CAPBA</name>
<evidence type="ECO:0000259" key="2">
    <source>
        <dbReference type="Pfam" id="PF13963"/>
    </source>
</evidence>
<accession>A0A2G2VM76</accession>
<feature type="domain" description="Transposase-associated" evidence="2">
    <location>
        <begin position="67"/>
        <end position="147"/>
    </location>
</feature>
<sequence>MIKDLDLLMKHVYKNSSSNEEHPSQEDNQAYENESDSDPDVLTDLKEKASKSFAPHLLTHIMENEDRIWMYNRLYPNRAGLREEYKAGVAEFNYKAMTLNEFLIEAKIRCPCWNCKCCKLLSPDAITLHFYRKGFMLNYTVWTAHEESSAANNFALQNYIENPIRENNVESSRYSEMVRDAFGTHSGTQNEPNDEANHFYE</sequence>
<gene>
    <name evidence="3" type="ORF">CQW23_25876</name>
</gene>
<dbReference type="Pfam" id="PF13963">
    <property type="entry name" value="Transpos_assoc"/>
    <property type="match status" value="1"/>
</dbReference>
<dbReference type="EMBL" id="MLFT02000011">
    <property type="protein sequence ID" value="PHT34076.1"/>
    <property type="molecule type" value="Genomic_DNA"/>
</dbReference>
<evidence type="ECO:0000313" key="4">
    <source>
        <dbReference type="Proteomes" id="UP000224567"/>
    </source>
</evidence>